<evidence type="ECO:0000256" key="1">
    <source>
        <dbReference type="SAM" id="MobiDB-lite"/>
    </source>
</evidence>
<evidence type="ECO:0000313" key="3">
    <source>
        <dbReference type="EMBL" id="MBW8485840.1"/>
    </source>
</evidence>
<keyword evidence="4" id="KW-1185">Reference proteome</keyword>
<dbReference type="Proteomes" id="UP000774570">
    <property type="component" value="Unassembled WGS sequence"/>
</dbReference>
<protein>
    <recommendedName>
        <fullName evidence="5">Serine/threonine protein kinase</fullName>
    </recommendedName>
</protein>
<keyword evidence="2" id="KW-1133">Transmembrane helix</keyword>
<sequence>MSGWHGDEVPGDGLEPLPPIFGPAIDGSSGWLARPDAEGLAQVPKDERVFGWGDGMPDGPAEPVRRPRRDVPAPTGNVPAGEPLDRPRSPSRSYKRRRSAARLVAGLLTALALLGAAAAGFYLLAVYG</sequence>
<reference evidence="3 4" key="1">
    <citation type="submission" date="2021-07" db="EMBL/GenBank/DDBJ databases">
        <title>Actinomadura sp. PM05-2 isolated from lichen.</title>
        <authorList>
            <person name="Somphong A."/>
            <person name="Phongsopitanun W."/>
            <person name="Tanasupawat S."/>
            <person name="Peongsungnone V."/>
        </authorList>
    </citation>
    <scope>NUCLEOTIDE SEQUENCE [LARGE SCALE GENOMIC DNA]</scope>
    <source>
        <strain evidence="3 4">PM05-2</strain>
    </source>
</reference>
<evidence type="ECO:0000256" key="2">
    <source>
        <dbReference type="SAM" id="Phobius"/>
    </source>
</evidence>
<organism evidence="3 4">
    <name type="scientific">Actinomadura parmotrematis</name>
    <dbReference type="NCBI Taxonomy" id="2864039"/>
    <lineage>
        <taxon>Bacteria</taxon>
        <taxon>Bacillati</taxon>
        <taxon>Actinomycetota</taxon>
        <taxon>Actinomycetes</taxon>
        <taxon>Streptosporangiales</taxon>
        <taxon>Thermomonosporaceae</taxon>
        <taxon>Actinomadura</taxon>
    </lineage>
</organism>
<comment type="caution">
    <text evidence="3">The sequence shown here is derived from an EMBL/GenBank/DDBJ whole genome shotgun (WGS) entry which is preliminary data.</text>
</comment>
<evidence type="ECO:0000313" key="4">
    <source>
        <dbReference type="Proteomes" id="UP000774570"/>
    </source>
</evidence>
<keyword evidence="2" id="KW-0472">Membrane</keyword>
<evidence type="ECO:0008006" key="5">
    <source>
        <dbReference type="Google" id="ProtNLM"/>
    </source>
</evidence>
<accession>A0ABS7FZG6</accession>
<feature type="region of interest" description="Disordered" evidence="1">
    <location>
        <begin position="1"/>
        <end position="22"/>
    </location>
</feature>
<dbReference type="EMBL" id="JAIBOA010000018">
    <property type="protein sequence ID" value="MBW8485840.1"/>
    <property type="molecule type" value="Genomic_DNA"/>
</dbReference>
<dbReference type="RefSeq" id="WP_220169066.1">
    <property type="nucleotide sequence ID" value="NZ_JAIBOA010000018.1"/>
</dbReference>
<name>A0ABS7FZG6_9ACTN</name>
<feature type="region of interest" description="Disordered" evidence="1">
    <location>
        <begin position="47"/>
        <end position="96"/>
    </location>
</feature>
<gene>
    <name evidence="3" type="ORF">K1Y72_25910</name>
</gene>
<keyword evidence="2" id="KW-0812">Transmembrane</keyword>
<proteinExistence type="predicted"/>
<feature type="transmembrane region" description="Helical" evidence="2">
    <location>
        <begin position="103"/>
        <end position="125"/>
    </location>
</feature>